<organism evidence="1 2">
    <name type="scientific">Nicotiana tabacum</name>
    <name type="common">Common tobacco</name>
    <dbReference type="NCBI Taxonomy" id="4097"/>
    <lineage>
        <taxon>Eukaryota</taxon>
        <taxon>Viridiplantae</taxon>
        <taxon>Streptophyta</taxon>
        <taxon>Embryophyta</taxon>
        <taxon>Tracheophyta</taxon>
        <taxon>Spermatophyta</taxon>
        <taxon>Magnoliopsida</taxon>
        <taxon>eudicotyledons</taxon>
        <taxon>Gunneridae</taxon>
        <taxon>Pentapetalae</taxon>
        <taxon>asterids</taxon>
        <taxon>lamiids</taxon>
        <taxon>Solanales</taxon>
        <taxon>Solanaceae</taxon>
        <taxon>Nicotianoideae</taxon>
        <taxon>Nicotianeae</taxon>
        <taxon>Nicotiana</taxon>
    </lineage>
</organism>
<proteinExistence type="predicted"/>
<protein>
    <submittedName>
        <fullName evidence="2">Uncharacterized protein LOC107777043</fullName>
    </submittedName>
</protein>
<reference evidence="1" key="1">
    <citation type="journal article" date="2014" name="Nat. Commun.">
        <title>The tobacco genome sequence and its comparison with those of tomato and potato.</title>
        <authorList>
            <person name="Sierro N."/>
            <person name="Battey J.N."/>
            <person name="Ouadi S."/>
            <person name="Bakaher N."/>
            <person name="Bovet L."/>
            <person name="Willig A."/>
            <person name="Goepfert S."/>
            <person name="Peitsch M.C."/>
            <person name="Ivanov N.V."/>
        </authorList>
    </citation>
    <scope>NUCLEOTIDE SEQUENCE [LARGE SCALE GENOMIC DNA]</scope>
</reference>
<dbReference type="Proteomes" id="UP000790787">
    <property type="component" value="Chromosome 1"/>
</dbReference>
<gene>
    <name evidence="2" type="primary">LOC107777043</name>
</gene>
<dbReference type="RefSeq" id="XP_075105694.1">
    <property type="nucleotide sequence ID" value="XM_075249593.1"/>
</dbReference>
<accession>A0AC58U8M5</accession>
<name>A0AC58U8M5_TOBAC</name>
<reference evidence="2" key="2">
    <citation type="submission" date="2025-08" db="UniProtKB">
        <authorList>
            <consortium name="RefSeq"/>
        </authorList>
    </citation>
    <scope>IDENTIFICATION</scope>
    <source>
        <tissue evidence="2">Leaf</tissue>
    </source>
</reference>
<evidence type="ECO:0000313" key="2">
    <source>
        <dbReference type="RefSeq" id="XP_075105694.1"/>
    </source>
</evidence>
<keyword evidence="1" id="KW-1185">Reference proteome</keyword>
<evidence type="ECO:0000313" key="1">
    <source>
        <dbReference type="Proteomes" id="UP000790787"/>
    </source>
</evidence>
<sequence>MVKERSMAWRYFNKFTDSEGVKKARCKFCSEEYVADTKNSGTSNLLLHIPKCPTNPYKAEGSQTTLGFQPQGLTGPLLSSDWDSVRRIVKFLKIFYELTLKVSDLKKHKKCGGVDSKTELDKYLGEDVEEDHEKFNILGWWKLNSPRFPTLAEMARDVLAIPISSVASESAFSTGGRILDPFRSSLTPRLVQALVCVQDWLRNESTTPIKIEEDLDNLEQLEAEFMNTGREPCIVDI</sequence>